<dbReference type="OrthoDB" id="3395459at2"/>
<keyword evidence="1" id="KW-0597">Phosphoprotein</keyword>
<feature type="modified residue" description="4-aspartylphosphate" evidence="1">
    <location>
        <position position="62"/>
    </location>
</feature>
<proteinExistence type="predicted"/>
<sequence>MSTQTTKILVFSHRPEVRETIITAVGRRPAPDLPRVEFVEAGTIADVLYEVDNTTVDLLILDGEAQPTGGMGLSRQLKNEITDCPPVVVAVRRKDDRWLATWSQADAVLVHPLDPLAAAETVAEVLRSSAVPVVKG</sequence>
<dbReference type="PROSITE" id="PS50110">
    <property type="entry name" value="RESPONSE_REGULATORY"/>
    <property type="match status" value="1"/>
</dbReference>
<dbReference type="RefSeq" id="WP_090056286.1">
    <property type="nucleotide sequence ID" value="NZ_FNCC01000016.1"/>
</dbReference>
<evidence type="ECO:0000256" key="1">
    <source>
        <dbReference type="PROSITE-ProRule" id="PRU00169"/>
    </source>
</evidence>
<dbReference type="Proteomes" id="UP000199623">
    <property type="component" value="Unassembled WGS sequence"/>
</dbReference>
<organism evidence="3 4">
    <name type="scientific">Lentzea fradiae</name>
    <dbReference type="NCBI Taxonomy" id="200378"/>
    <lineage>
        <taxon>Bacteria</taxon>
        <taxon>Bacillati</taxon>
        <taxon>Actinomycetota</taxon>
        <taxon>Actinomycetes</taxon>
        <taxon>Pseudonocardiales</taxon>
        <taxon>Pseudonocardiaceae</taxon>
        <taxon>Lentzea</taxon>
    </lineage>
</organism>
<dbReference type="Gene3D" id="3.40.50.2300">
    <property type="match status" value="1"/>
</dbReference>
<feature type="domain" description="Response regulatory" evidence="2">
    <location>
        <begin position="7"/>
        <end position="126"/>
    </location>
</feature>
<accession>A0A1G7ZQV5</accession>
<dbReference type="AlphaFoldDB" id="A0A1G7ZQV5"/>
<dbReference type="GO" id="GO:0000160">
    <property type="term" value="P:phosphorelay signal transduction system"/>
    <property type="evidence" value="ECO:0007669"/>
    <property type="project" value="InterPro"/>
</dbReference>
<dbReference type="InterPro" id="IPR001789">
    <property type="entry name" value="Sig_transdc_resp-reg_receiver"/>
</dbReference>
<dbReference type="SUPFAM" id="SSF52172">
    <property type="entry name" value="CheY-like"/>
    <property type="match status" value="1"/>
</dbReference>
<protein>
    <recommendedName>
        <fullName evidence="2">Response regulatory domain-containing protein</fullName>
    </recommendedName>
</protein>
<reference evidence="4" key="1">
    <citation type="submission" date="2016-10" db="EMBL/GenBank/DDBJ databases">
        <authorList>
            <person name="Varghese N."/>
            <person name="Submissions S."/>
        </authorList>
    </citation>
    <scope>NUCLEOTIDE SEQUENCE [LARGE SCALE GENOMIC DNA]</scope>
    <source>
        <strain evidence="4">CGMCC 4.3506</strain>
    </source>
</reference>
<name>A0A1G7ZQV5_9PSEU</name>
<evidence type="ECO:0000259" key="2">
    <source>
        <dbReference type="PROSITE" id="PS50110"/>
    </source>
</evidence>
<evidence type="ECO:0000313" key="3">
    <source>
        <dbReference type="EMBL" id="SDH11142.1"/>
    </source>
</evidence>
<gene>
    <name evidence="3" type="ORF">SAMN05216553_11635</name>
</gene>
<dbReference type="InterPro" id="IPR011006">
    <property type="entry name" value="CheY-like_superfamily"/>
</dbReference>
<keyword evidence="4" id="KW-1185">Reference proteome</keyword>
<dbReference type="STRING" id="200378.SAMN05216553_11635"/>
<evidence type="ECO:0000313" key="4">
    <source>
        <dbReference type="Proteomes" id="UP000199623"/>
    </source>
</evidence>
<dbReference type="EMBL" id="FNCC01000016">
    <property type="protein sequence ID" value="SDH11142.1"/>
    <property type="molecule type" value="Genomic_DNA"/>
</dbReference>